<evidence type="ECO:0000256" key="1">
    <source>
        <dbReference type="PROSITE-ProRule" id="PRU00723"/>
    </source>
</evidence>
<proteinExistence type="predicted"/>
<feature type="domain" description="C3H1-type" evidence="3">
    <location>
        <begin position="275"/>
        <end position="297"/>
    </location>
</feature>
<keyword evidence="5" id="KW-1185">Reference proteome</keyword>
<name>A0A194UXA5_CYTMA</name>
<dbReference type="InterPro" id="IPR000571">
    <property type="entry name" value="Znf_CCCH"/>
</dbReference>
<dbReference type="OrthoDB" id="10633877at2759"/>
<keyword evidence="1" id="KW-0863">Zinc-finger</keyword>
<reference evidence="5" key="1">
    <citation type="submission" date="2014-12" db="EMBL/GenBank/DDBJ databases">
        <title>Genome Sequence of Valsa Canker Pathogens Uncovers a Specific Adaption of Colonization on Woody Bark.</title>
        <authorList>
            <person name="Yin Z."/>
            <person name="Liu H."/>
            <person name="Gao X."/>
            <person name="Li Z."/>
            <person name="Song N."/>
            <person name="Ke X."/>
            <person name="Dai Q."/>
            <person name="Wu Y."/>
            <person name="Sun Y."/>
            <person name="Xu J.-R."/>
            <person name="Kang Z.K."/>
            <person name="Wang L."/>
            <person name="Huang L."/>
        </authorList>
    </citation>
    <scope>NUCLEOTIDE SEQUENCE [LARGE SCALE GENOMIC DNA]</scope>
    <source>
        <strain evidence="5">SXYL134</strain>
    </source>
</reference>
<evidence type="ECO:0000256" key="2">
    <source>
        <dbReference type="SAM" id="MobiDB-lite"/>
    </source>
</evidence>
<feature type="compositionally biased region" description="Polar residues" evidence="2">
    <location>
        <begin position="210"/>
        <end position="225"/>
    </location>
</feature>
<evidence type="ECO:0000313" key="4">
    <source>
        <dbReference type="EMBL" id="KUI56362.1"/>
    </source>
</evidence>
<dbReference type="GO" id="GO:0008270">
    <property type="term" value="F:zinc ion binding"/>
    <property type="evidence" value="ECO:0007669"/>
    <property type="project" value="UniProtKB-KW"/>
</dbReference>
<dbReference type="AlphaFoldDB" id="A0A194UXA5"/>
<feature type="zinc finger region" description="C3H1-type" evidence="1">
    <location>
        <begin position="275"/>
        <end position="297"/>
    </location>
</feature>
<evidence type="ECO:0000313" key="5">
    <source>
        <dbReference type="Proteomes" id="UP000078576"/>
    </source>
</evidence>
<dbReference type="Proteomes" id="UP000078576">
    <property type="component" value="Unassembled WGS sequence"/>
</dbReference>
<protein>
    <recommendedName>
        <fullName evidence="3">C3H1-type domain-containing protein</fullName>
    </recommendedName>
</protein>
<feature type="region of interest" description="Disordered" evidence="2">
    <location>
        <begin position="208"/>
        <end position="229"/>
    </location>
</feature>
<dbReference type="EMBL" id="KN714688">
    <property type="protein sequence ID" value="KUI56362.1"/>
    <property type="molecule type" value="Genomic_DNA"/>
</dbReference>
<accession>A0A194UXA5</accession>
<evidence type="ECO:0000259" key="3">
    <source>
        <dbReference type="PROSITE" id="PS50103"/>
    </source>
</evidence>
<dbReference type="PROSITE" id="PS50103">
    <property type="entry name" value="ZF_C3H1"/>
    <property type="match status" value="1"/>
</dbReference>
<organism evidence="4 5">
    <name type="scientific">Cytospora mali</name>
    <name type="common">Apple Valsa canker fungus</name>
    <name type="synonym">Valsa mali</name>
    <dbReference type="NCBI Taxonomy" id="578113"/>
    <lineage>
        <taxon>Eukaryota</taxon>
        <taxon>Fungi</taxon>
        <taxon>Dikarya</taxon>
        <taxon>Ascomycota</taxon>
        <taxon>Pezizomycotina</taxon>
        <taxon>Sordariomycetes</taxon>
        <taxon>Sordariomycetidae</taxon>
        <taxon>Diaporthales</taxon>
        <taxon>Cytosporaceae</taxon>
        <taxon>Cytospora</taxon>
    </lineage>
</organism>
<feature type="region of interest" description="Disordered" evidence="2">
    <location>
        <begin position="291"/>
        <end position="332"/>
    </location>
</feature>
<gene>
    <name evidence="4" type="ORF">VP1G_03710</name>
</gene>
<feature type="region of interest" description="Disordered" evidence="2">
    <location>
        <begin position="116"/>
        <end position="136"/>
    </location>
</feature>
<feature type="compositionally biased region" description="Basic and acidic residues" evidence="2">
    <location>
        <begin position="308"/>
        <end position="332"/>
    </location>
</feature>
<sequence length="332" mass="37007">MTDNRIEDDVNIIHDALDRLVKCGALNSDISFNMGKTLHRYLRSDLPIPAAYLPQIKDIPYPPVNVCKSVAAKEGPIKNASTISDKAEPQVIATEFAGCKEASVSVEKGLKALKPHQKEYPKKSGPNSTQALPFDTLDLKGGNDITTRKNDVVPPPSTYLIELATLEENIRTGGLGEEKLPKVCGSEKVSDHAIEAQTKKEEYIAPPRVTSPTTESTPARTSMPSQDRKKYSTMVCPHWASAKAFEWKRSPCGHLGDHGVFIHREIPGLPVEILECPYNKQRHCNKGGSCKYEHRPTRHGLVAALPRDLSKKNRQDPKPKPKPTEIRRERWW</sequence>
<keyword evidence="1" id="KW-0862">Zinc</keyword>
<keyword evidence="1" id="KW-0479">Metal-binding</keyword>